<gene>
    <name evidence="4" type="primary">cobQ</name>
    <name evidence="7" type="ORF">IAC59_00100</name>
</gene>
<dbReference type="GO" id="GO:0015420">
    <property type="term" value="F:ABC-type vitamin B12 transporter activity"/>
    <property type="evidence" value="ECO:0007669"/>
    <property type="project" value="UniProtKB-UniRule"/>
</dbReference>
<feature type="domain" description="CobB/CobQ-like glutamine amidotransferase" evidence="6">
    <location>
        <begin position="252"/>
        <end position="442"/>
    </location>
</feature>
<dbReference type="SUPFAM" id="SSF52540">
    <property type="entry name" value="P-loop containing nucleoside triphosphate hydrolases"/>
    <property type="match status" value="1"/>
</dbReference>
<evidence type="ECO:0000259" key="6">
    <source>
        <dbReference type="Pfam" id="PF07685"/>
    </source>
</evidence>
<evidence type="ECO:0000256" key="3">
    <source>
        <dbReference type="ARBA" id="ARBA00022962"/>
    </source>
</evidence>
<dbReference type="PANTHER" id="PTHR21343:SF1">
    <property type="entry name" value="COBYRIC ACID SYNTHASE"/>
    <property type="match status" value="1"/>
</dbReference>
<feature type="domain" description="CobQ/CobB/MinD/ParA nucleotide binding" evidence="5">
    <location>
        <begin position="6"/>
        <end position="229"/>
    </location>
</feature>
<dbReference type="PROSITE" id="PS51273">
    <property type="entry name" value="GATASE_TYPE_1"/>
    <property type="match status" value="1"/>
</dbReference>
<dbReference type="NCBIfam" id="NF001989">
    <property type="entry name" value="PRK00784.1"/>
    <property type="match status" value="1"/>
</dbReference>
<sequence length="500" mass="54551">MRGKSLMIQGTGSSVGKSVLCAALLRIMKQDGFSVAPFKAQNMALNSYATREGLEMGRAQVTQAQAAGIEPSVRMNPVLLKPTSDRRSQVIVNGRPLGSMTAMEYHNYKPKLRRMVKQTYDELERGVDFVVLEGAGSPAEINLREGDIVNMSMAKAADAPVILVGDINLGGVFASLLGTVMLLEDDERARVKGVIINKFRGDVKILEPGLRMLEERIGVPVLGVVPWMDVELEDEDSVTERLGSVSGSGDIDVAVVRLGHISNFSDFQALTLAGGAKVRYVTSARELEGADVIILPGTKNTIEDLLELRARGIDAAIVRHARAGGLVVGVCGGYQMLGNRLCDPHHVESRVPEVAGLGLLDMDVVFRDEKTTVQATGEIRAETGWLAKLNGVNVDGYEIHAGVNEFHSESRPWLYVRGEVDGVTNPQGNVIGSYVHGLFDNGALWRALRDQVRARRGLDAQDGETLTMDEYREREFDRIAAIVRASVDMERIYRIARGEE</sequence>
<dbReference type="CDD" id="cd01750">
    <property type="entry name" value="GATase1_CobQ"/>
    <property type="match status" value="1"/>
</dbReference>
<dbReference type="InterPro" id="IPR004459">
    <property type="entry name" value="CobQ_synth"/>
</dbReference>
<dbReference type="EMBL" id="DVNK01000001">
    <property type="protein sequence ID" value="HIU45642.1"/>
    <property type="molecule type" value="Genomic_DNA"/>
</dbReference>
<dbReference type="PROSITE" id="PS51274">
    <property type="entry name" value="GATASE_COBBQ"/>
    <property type="match status" value="1"/>
</dbReference>
<feature type="active site" evidence="4">
    <location>
        <position position="436"/>
    </location>
</feature>
<dbReference type="InterPro" id="IPR029062">
    <property type="entry name" value="Class_I_gatase-like"/>
</dbReference>
<dbReference type="Pfam" id="PF07685">
    <property type="entry name" value="GATase_3"/>
    <property type="match status" value="1"/>
</dbReference>
<reference evidence="7" key="2">
    <citation type="journal article" date="2021" name="PeerJ">
        <title>Extensive microbial diversity within the chicken gut microbiome revealed by metagenomics and culture.</title>
        <authorList>
            <person name="Gilroy R."/>
            <person name="Ravi A."/>
            <person name="Getino M."/>
            <person name="Pursley I."/>
            <person name="Horton D.L."/>
            <person name="Alikhan N.F."/>
            <person name="Baker D."/>
            <person name="Gharbi K."/>
            <person name="Hall N."/>
            <person name="Watson M."/>
            <person name="Adriaenssens E.M."/>
            <person name="Foster-Nyarko E."/>
            <person name="Jarju S."/>
            <person name="Secka A."/>
            <person name="Antonio M."/>
            <person name="Oren A."/>
            <person name="Chaudhuri R.R."/>
            <person name="La Ragione R."/>
            <person name="Hildebrand F."/>
            <person name="Pallen M.J."/>
        </authorList>
    </citation>
    <scope>NUCLEOTIDE SEQUENCE</scope>
    <source>
        <strain evidence="7">ChiSxjej2B14-8506</strain>
    </source>
</reference>
<evidence type="ECO:0000259" key="5">
    <source>
        <dbReference type="Pfam" id="PF01656"/>
    </source>
</evidence>
<dbReference type="CDD" id="cd05389">
    <property type="entry name" value="CobQ_N"/>
    <property type="match status" value="1"/>
</dbReference>
<dbReference type="Gene3D" id="3.40.50.880">
    <property type="match status" value="1"/>
</dbReference>
<organism evidence="7 8">
    <name type="scientific">Candidatus Fimadaptatus faecigallinarum</name>
    <dbReference type="NCBI Taxonomy" id="2840814"/>
    <lineage>
        <taxon>Bacteria</taxon>
        <taxon>Bacillati</taxon>
        <taxon>Bacillota</taxon>
        <taxon>Clostridia</taxon>
        <taxon>Eubacteriales</taxon>
        <taxon>Candidatus Fimadaptatus</taxon>
    </lineage>
</organism>
<evidence type="ECO:0000256" key="4">
    <source>
        <dbReference type="HAMAP-Rule" id="MF_00028"/>
    </source>
</evidence>
<dbReference type="InterPro" id="IPR002586">
    <property type="entry name" value="CobQ/CobB/MinD/ParA_Nub-bd_dom"/>
</dbReference>
<feature type="active site" description="Nucleophile" evidence="4">
    <location>
        <position position="331"/>
    </location>
</feature>
<evidence type="ECO:0000256" key="1">
    <source>
        <dbReference type="ARBA" id="ARBA00004953"/>
    </source>
</evidence>
<dbReference type="SUPFAM" id="SSF52317">
    <property type="entry name" value="Class I glutamine amidotransferase-like"/>
    <property type="match status" value="1"/>
</dbReference>
<comment type="similarity">
    <text evidence="4">Belongs to the CobB/CobQ family. CobQ subfamily.</text>
</comment>
<evidence type="ECO:0000313" key="8">
    <source>
        <dbReference type="Proteomes" id="UP000824123"/>
    </source>
</evidence>
<dbReference type="HAMAP" id="MF_00028">
    <property type="entry name" value="CobQ"/>
    <property type="match status" value="1"/>
</dbReference>
<evidence type="ECO:0000256" key="2">
    <source>
        <dbReference type="ARBA" id="ARBA00022573"/>
    </source>
</evidence>
<comment type="pathway">
    <text evidence="1 4">Cofactor biosynthesis; adenosylcobalamin biosynthesis.</text>
</comment>
<keyword evidence="3 4" id="KW-0315">Glutamine amidotransferase</keyword>
<keyword evidence="2 4" id="KW-0169">Cobalamin biosynthesis</keyword>
<dbReference type="Pfam" id="PF01656">
    <property type="entry name" value="CbiA"/>
    <property type="match status" value="1"/>
</dbReference>
<dbReference type="GO" id="GO:0009236">
    <property type="term" value="P:cobalamin biosynthetic process"/>
    <property type="evidence" value="ECO:0007669"/>
    <property type="project" value="UniProtKB-UniRule"/>
</dbReference>
<dbReference type="GO" id="GO:0003824">
    <property type="term" value="F:catalytic activity"/>
    <property type="evidence" value="ECO:0007669"/>
    <property type="project" value="InterPro"/>
</dbReference>
<comment type="caution">
    <text evidence="7">The sequence shown here is derived from an EMBL/GenBank/DDBJ whole genome shotgun (WGS) entry which is preliminary data.</text>
</comment>
<reference evidence="7" key="1">
    <citation type="submission" date="2020-10" db="EMBL/GenBank/DDBJ databases">
        <authorList>
            <person name="Gilroy R."/>
        </authorList>
    </citation>
    <scope>NUCLEOTIDE SEQUENCE</scope>
    <source>
        <strain evidence="7">ChiSxjej2B14-8506</strain>
    </source>
</reference>
<dbReference type="Gene3D" id="3.40.50.300">
    <property type="entry name" value="P-loop containing nucleotide triphosphate hydrolases"/>
    <property type="match status" value="1"/>
</dbReference>
<evidence type="ECO:0000313" key="7">
    <source>
        <dbReference type="EMBL" id="HIU45642.1"/>
    </source>
</evidence>
<dbReference type="Proteomes" id="UP000824123">
    <property type="component" value="Unassembled WGS sequence"/>
</dbReference>
<accession>A0A9D1LPI4</accession>
<dbReference type="InterPro" id="IPR033949">
    <property type="entry name" value="CobQ_GATase1"/>
</dbReference>
<dbReference type="InterPro" id="IPR011698">
    <property type="entry name" value="GATase_3"/>
</dbReference>
<protein>
    <recommendedName>
        <fullName evidence="4">Cobyric acid synthase</fullName>
    </recommendedName>
</protein>
<dbReference type="AlphaFoldDB" id="A0A9D1LPI4"/>
<dbReference type="InterPro" id="IPR047045">
    <property type="entry name" value="CobQ_N"/>
</dbReference>
<name>A0A9D1LPI4_9FIRM</name>
<proteinExistence type="inferred from homology"/>
<dbReference type="PANTHER" id="PTHR21343">
    <property type="entry name" value="DETHIOBIOTIN SYNTHETASE"/>
    <property type="match status" value="1"/>
</dbReference>
<dbReference type="NCBIfam" id="TIGR00313">
    <property type="entry name" value="cobQ"/>
    <property type="match status" value="1"/>
</dbReference>
<dbReference type="InterPro" id="IPR027417">
    <property type="entry name" value="P-loop_NTPase"/>
</dbReference>
<comment type="function">
    <text evidence="4">Catalyzes amidations at positions B, D, E, and G on adenosylcobyrinic A,C-diamide. NH(2) groups are provided by glutamine, and one molecule of ATP is hydrogenolyzed for each amidation.</text>
</comment>